<feature type="transmembrane region" description="Helical" evidence="1">
    <location>
        <begin position="436"/>
        <end position="458"/>
    </location>
</feature>
<comment type="caution">
    <text evidence="2">The sequence shown here is derived from an EMBL/GenBank/DDBJ whole genome shotgun (WGS) entry which is preliminary data.</text>
</comment>
<organism evidence="2 3">
    <name type="scientific">Nitrospira defluvii</name>
    <dbReference type="NCBI Taxonomy" id="330214"/>
    <lineage>
        <taxon>Bacteria</taxon>
        <taxon>Pseudomonadati</taxon>
        <taxon>Nitrospirota</taxon>
        <taxon>Nitrospiria</taxon>
        <taxon>Nitrospirales</taxon>
        <taxon>Nitrospiraceae</taxon>
        <taxon>Nitrospira</taxon>
    </lineage>
</organism>
<protein>
    <submittedName>
        <fullName evidence="2">Uncharacterized protein</fullName>
    </submittedName>
</protein>
<feature type="transmembrane region" description="Helical" evidence="1">
    <location>
        <begin position="366"/>
        <end position="385"/>
    </location>
</feature>
<keyword evidence="3" id="KW-1185">Reference proteome</keyword>
<feature type="transmembrane region" description="Helical" evidence="1">
    <location>
        <begin position="169"/>
        <end position="188"/>
    </location>
</feature>
<evidence type="ECO:0000313" key="2">
    <source>
        <dbReference type="EMBL" id="CAE6695165.1"/>
    </source>
</evidence>
<evidence type="ECO:0000313" key="3">
    <source>
        <dbReference type="Proteomes" id="UP000675880"/>
    </source>
</evidence>
<evidence type="ECO:0000256" key="1">
    <source>
        <dbReference type="SAM" id="Phobius"/>
    </source>
</evidence>
<feature type="transmembrane region" description="Helical" evidence="1">
    <location>
        <begin position="112"/>
        <end position="135"/>
    </location>
</feature>
<keyword evidence="1" id="KW-1133">Transmembrane helix</keyword>
<keyword evidence="1" id="KW-0812">Transmembrane</keyword>
<gene>
    <name evidence="2" type="ORF">NSPZN2_10420</name>
</gene>
<dbReference type="RefSeq" id="WP_213040307.1">
    <property type="nucleotide sequence ID" value="NZ_CAJNBJ010000001.1"/>
</dbReference>
<feature type="transmembrane region" description="Helical" evidence="1">
    <location>
        <begin position="226"/>
        <end position="241"/>
    </location>
</feature>
<feature type="transmembrane region" description="Helical" evidence="1">
    <location>
        <begin position="406"/>
        <end position="424"/>
    </location>
</feature>
<dbReference type="Proteomes" id="UP000675880">
    <property type="component" value="Unassembled WGS sequence"/>
</dbReference>
<keyword evidence="1" id="KW-0472">Membrane</keyword>
<dbReference type="EMBL" id="CAJNBJ010000001">
    <property type="protein sequence ID" value="CAE6695165.1"/>
    <property type="molecule type" value="Genomic_DNA"/>
</dbReference>
<feature type="transmembrane region" description="Helical" evidence="1">
    <location>
        <begin position="200"/>
        <end position="220"/>
    </location>
</feature>
<proteinExistence type="predicted"/>
<accession>A0ABM8QG20</accession>
<sequence>MDFYLLLALTTACIAGLAALLYQRSGSLSFPLGVLFLYFWSMHGGWSIVADGLGADSQMQHHYLYRKVFPVELNGAYQETLFYYALFVIVIELTALAGLVEARSRPDPLRPALWISHVSLLVMSVLAGVASFLIVKDQLATAMLLGKSGYAATRGGLGEMVPLFTLHQVLNRVALFSLALGGAVWFTGRHGRWLAGEPTIAVGIGYGLVLAAVFGYVTVLGNKNELFSGLILGGLFYLANARSVRWGLVAAGAGGMFLCIALVDFLRAFPLPDLWEGIDWWEAAQWVPEIRASNEAFGAHLSLYGVLYFHSPLTYGSSLTSLLASVVPRILWPERPGDIYSHYAASVGIIEGVGEQGFSIHHATGWYLNFGLLGLVLGAMVWGWIWSRCYNAYLSADANRDRWSRWQYVLAVLAPCGFVAYIPPLVRAGLEGYKGLVIDALLVPTIVITLASYAAGLWTRLAMRASRPVEGLPARTE</sequence>
<feature type="transmembrane region" description="Helical" evidence="1">
    <location>
        <begin position="248"/>
        <end position="269"/>
    </location>
</feature>
<reference evidence="2 3" key="1">
    <citation type="submission" date="2021-02" db="EMBL/GenBank/DDBJ databases">
        <authorList>
            <person name="Han P."/>
        </authorList>
    </citation>
    <scope>NUCLEOTIDE SEQUENCE [LARGE SCALE GENOMIC DNA]</scope>
    <source>
        <strain evidence="2">Candidatus Nitrospira sp. ZN2</strain>
    </source>
</reference>
<feature type="transmembrane region" description="Helical" evidence="1">
    <location>
        <begin position="81"/>
        <end position="100"/>
    </location>
</feature>
<name>A0ABM8QG20_9BACT</name>